<gene>
    <name evidence="2" type="ORF">Tci_549416</name>
</gene>
<evidence type="ECO:0000256" key="1">
    <source>
        <dbReference type="SAM" id="MobiDB-lite"/>
    </source>
</evidence>
<feature type="region of interest" description="Disordered" evidence="1">
    <location>
        <begin position="356"/>
        <end position="383"/>
    </location>
</feature>
<dbReference type="AlphaFoldDB" id="A0A699ITG3"/>
<dbReference type="EMBL" id="BKCJ010321840">
    <property type="protein sequence ID" value="GEZ77443.1"/>
    <property type="molecule type" value="Genomic_DNA"/>
</dbReference>
<proteinExistence type="predicted"/>
<organism evidence="2">
    <name type="scientific">Tanacetum cinerariifolium</name>
    <name type="common">Dalmatian daisy</name>
    <name type="synonym">Chrysanthemum cinerariifolium</name>
    <dbReference type="NCBI Taxonomy" id="118510"/>
    <lineage>
        <taxon>Eukaryota</taxon>
        <taxon>Viridiplantae</taxon>
        <taxon>Streptophyta</taxon>
        <taxon>Embryophyta</taxon>
        <taxon>Tracheophyta</taxon>
        <taxon>Spermatophyta</taxon>
        <taxon>Magnoliopsida</taxon>
        <taxon>eudicotyledons</taxon>
        <taxon>Gunneridae</taxon>
        <taxon>Pentapetalae</taxon>
        <taxon>asterids</taxon>
        <taxon>campanulids</taxon>
        <taxon>Asterales</taxon>
        <taxon>Asteraceae</taxon>
        <taxon>Asteroideae</taxon>
        <taxon>Anthemideae</taxon>
        <taxon>Anthemidinae</taxon>
        <taxon>Tanacetum</taxon>
    </lineage>
</organism>
<comment type="caution">
    <text evidence="2">The sequence shown here is derived from an EMBL/GenBank/DDBJ whole genome shotgun (WGS) entry which is preliminary data.</text>
</comment>
<sequence>ILNGDSLVPTRVVEGVLQLVAPTTAEQKLARKNELKARGTLLMALPDKHQLKFNSHKDAKTLMEAIDKRFGGNTKTNKVQKTLLKQQYENFTGSSSESLDQIHDRLQKLVSQLKIHGADLEEQSLDDLFNNLKIYEAEVKHSSSTGTTTQNLAFVSSSNTDSTTESVSDAASVSAVCAKMHVSSLPNVDSLINAVIYSFFASQSSRSYDWSYKAEEEPANYALMAFSSSRSSSDNEAFTRAMFDSDDYLSSESDESWPLSSLYYRLQPSYGYHDVPPSYTGTFMPSKPNLVFNTAPTAIETDHPAFNVQLSPTKLEQDLSHTNKPTTPIIEDWVSDSEDESETKAPQILPSFVQSTEHVKSPRHSVQHVETSIPVVSPKSTSP</sequence>
<accession>A0A699ITG3</accession>
<dbReference type="Pfam" id="PF14223">
    <property type="entry name" value="Retrotran_gag_2"/>
    <property type="match status" value="1"/>
</dbReference>
<feature type="non-terminal residue" evidence="2">
    <location>
        <position position="1"/>
    </location>
</feature>
<evidence type="ECO:0000313" key="2">
    <source>
        <dbReference type="EMBL" id="GEZ77443.1"/>
    </source>
</evidence>
<protein>
    <submittedName>
        <fullName evidence="2">Ribonuclease H-like domain-containing protein</fullName>
    </submittedName>
</protein>
<name>A0A699ITG3_TANCI</name>
<reference evidence="2" key="1">
    <citation type="journal article" date="2019" name="Sci. Rep.">
        <title>Draft genome of Tanacetum cinerariifolium, the natural source of mosquito coil.</title>
        <authorList>
            <person name="Yamashiro T."/>
            <person name="Shiraishi A."/>
            <person name="Satake H."/>
            <person name="Nakayama K."/>
        </authorList>
    </citation>
    <scope>NUCLEOTIDE SEQUENCE</scope>
</reference>